<feature type="transmembrane region" description="Helical" evidence="2">
    <location>
        <begin position="20"/>
        <end position="41"/>
    </location>
</feature>
<dbReference type="EMBL" id="CP037421">
    <property type="protein sequence ID" value="QDT27415.1"/>
    <property type="molecule type" value="Genomic_DNA"/>
</dbReference>
<feature type="transmembrane region" description="Helical" evidence="2">
    <location>
        <begin position="151"/>
        <end position="170"/>
    </location>
</feature>
<feature type="transmembrane region" description="Helical" evidence="2">
    <location>
        <begin position="221"/>
        <end position="249"/>
    </location>
</feature>
<feature type="transmembrane region" description="Helical" evidence="2">
    <location>
        <begin position="348"/>
        <end position="366"/>
    </location>
</feature>
<feature type="transmembrane region" description="Helical" evidence="2">
    <location>
        <begin position="182"/>
        <end position="209"/>
    </location>
</feature>
<feature type="transmembrane region" description="Helical" evidence="2">
    <location>
        <begin position="308"/>
        <end position="327"/>
    </location>
</feature>
<keyword evidence="2" id="KW-0472">Membrane</keyword>
<reference evidence="3 4" key="1">
    <citation type="submission" date="2019-03" db="EMBL/GenBank/DDBJ databases">
        <title>Deep-cultivation of Planctomycetes and their phenomic and genomic characterization uncovers novel biology.</title>
        <authorList>
            <person name="Wiegand S."/>
            <person name="Jogler M."/>
            <person name="Boedeker C."/>
            <person name="Pinto D."/>
            <person name="Vollmers J."/>
            <person name="Rivas-Marin E."/>
            <person name="Kohn T."/>
            <person name="Peeters S.H."/>
            <person name="Heuer A."/>
            <person name="Rast P."/>
            <person name="Oberbeckmann S."/>
            <person name="Bunk B."/>
            <person name="Jeske O."/>
            <person name="Meyerdierks A."/>
            <person name="Storesund J.E."/>
            <person name="Kallscheuer N."/>
            <person name="Luecker S."/>
            <person name="Lage O.M."/>
            <person name="Pohl T."/>
            <person name="Merkel B.J."/>
            <person name="Hornburger P."/>
            <person name="Mueller R.-W."/>
            <person name="Bruemmer F."/>
            <person name="Labrenz M."/>
            <person name="Spormann A.M."/>
            <person name="Op den Camp H."/>
            <person name="Overmann J."/>
            <person name="Amann R."/>
            <person name="Jetten M.S.M."/>
            <person name="Mascher T."/>
            <person name="Medema M.H."/>
            <person name="Devos D.P."/>
            <person name="Kaster A.-K."/>
            <person name="Ovreas L."/>
            <person name="Rohde M."/>
            <person name="Galperin M.Y."/>
            <person name="Jogler C."/>
        </authorList>
    </citation>
    <scope>NUCLEOTIDE SEQUENCE [LARGE SCALE GENOMIC DNA]</scope>
    <source>
        <strain evidence="3 4">Enr10</strain>
    </source>
</reference>
<feature type="transmembrane region" description="Helical" evidence="2">
    <location>
        <begin position="126"/>
        <end position="145"/>
    </location>
</feature>
<sequence>MAESESALKSETWIMSQREWLISIGLVWCACLFLTATVTIADPDLWGHTLYGLRALDAHVLVERTDPFCYTEPGAVWINHEWFSEDSFGWLWHRFQNPGLWLWRNFWLLMILIPGWLALRKQQASLAGGVLLLVYTAFCLSQFVVFIRPQLVTFGCFAWTLLLLRSYLAAPQLKVIWYLPVLMLFWANSHGGFLAGVGIQGLVVGWMGWQALRGKYRQADFWRLAFVVSFAWGVTLINPYGVGLHQMLWDHLITKQIVREWIPLWEARQALMYYIPFLLISLAFLGSRKWEWIDLLLIVVVGYQAVSHIRHVALLAIAVMILLPVPLSDALRKLFPRLHQQWAGTHRAGLRMLLVGSITLCIYGLGVHTVVKLWQQNVPPWQIGVETRSQAPGMPVAAITVLKRNGLQGNILTDYGWGQYVIWQTFPESKIAFDGRYRTIYSARLEQELIAFQRLNADSQGPTPLLDDYPTEILLLPAAEAVQGYLKKRTDWKQVYADEQSTIWLKDSPRFETIIHRTREKLLEVPAVSTWCLFPADPPQRKTERSQAEMGTAGLQRKFN</sequence>
<evidence type="ECO:0008006" key="5">
    <source>
        <dbReference type="Google" id="ProtNLM"/>
    </source>
</evidence>
<accession>A0A517Q716</accession>
<feature type="region of interest" description="Disordered" evidence="1">
    <location>
        <begin position="538"/>
        <end position="560"/>
    </location>
</feature>
<keyword evidence="2" id="KW-1133">Transmembrane helix</keyword>
<feature type="transmembrane region" description="Helical" evidence="2">
    <location>
        <begin position="270"/>
        <end position="288"/>
    </location>
</feature>
<evidence type="ECO:0000313" key="3">
    <source>
        <dbReference type="EMBL" id="QDT27415.1"/>
    </source>
</evidence>
<organism evidence="3 4">
    <name type="scientific">Gimesia panareensis</name>
    <dbReference type="NCBI Taxonomy" id="2527978"/>
    <lineage>
        <taxon>Bacteria</taxon>
        <taxon>Pseudomonadati</taxon>
        <taxon>Planctomycetota</taxon>
        <taxon>Planctomycetia</taxon>
        <taxon>Planctomycetales</taxon>
        <taxon>Planctomycetaceae</taxon>
        <taxon>Gimesia</taxon>
    </lineage>
</organism>
<evidence type="ECO:0000256" key="2">
    <source>
        <dbReference type="SAM" id="Phobius"/>
    </source>
</evidence>
<keyword evidence="2" id="KW-0812">Transmembrane</keyword>
<dbReference type="Proteomes" id="UP000315647">
    <property type="component" value="Chromosome"/>
</dbReference>
<proteinExistence type="predicted"/>
<evidence type="ECO:0000313" key="4">
    <source>
        <dbReference type="Proteomes" id="UP000315647"/>
    </source>
</evidence>
<protein>
    <recommendedName>
        <fullName evidence="5">Glycosyltransferase RgtA/B/C/D-like domain-containing protein</fullName>
    </recommendedName>
</protein>
<dbReference type="AlphaFoldDB" id="A0A517Q716"/>
<gene>
    <name evidence="3" type="ORF">Enr10x_27320</name>
</gene>
<feature type="transmembrane region" description="Helical" evidence="2">
    <location>
        <begin position="101"/>
        <end position="119"/>
    </location>
</feature>
<keyword evidence="4" id="KW-1185">Reference proteome</keyword>
<evidence type="ECO:0000256" key="1">
    <source>
        <dbReference type="SAM" id="MobiDB-lite"/>
    </source>
</evidence>
<name>A0A517Q716_9PLAN</name>